<keyword evidence="5 7" id="KW-1133">Transmembrane helix</keyword>
<dbReference type="PANTHER" id="PTHR43744">
    <property type="entry name" value="ABC TRANSPORTER PERMEASE PROTEIN MG189-RELATED-RELATED"/>
    <property type="match status" value="1"/>
</dbReference>
<dbReference type="PANTHER" id="PTHR43744:SF12">
    <property type="entry name" value="ABC TRANSPORTER PERMEASE PROTEIN MG189-RELATED"/>
    <property type="match status" value="1"/>
</dbReference>
<dbReference type="AlphaFoldDB" id="A0A9D1Z749"/>
<feature type="transmembrane region" description="Helical" evidence="7">
    <location>
        <begin position="28"/>
        <end position="49"/>
    </location>
</feature>
<dbReference type="Proteomes" id="UP000824135">
    <property type="component" value="Unassembled WGS sequence"/>
</dbReference>
<comment type="similarity">
    <text evidence="7">Belongs to the binding-protein-dependent transport system permease family.</text>
</comment>
<name>A0A9D1Z749_9FIRM</name>
<evidence type="ECO:0000313" key="9">
    <source>
        <dbReference type="EMBL" id="HIY77677.1"/>
    </source>
</evidence>
<dbReference type="GO" id="GO:0005886">
    <property type="term" value="C:plasma membrane"/>
    <property type="evidence" value="ECO:0007669"/>
    <property type="project" value="UniProtKB-SubCell"/>
</dbReference>
<keyword evidence="6 7" id="KW-0472">Membrane</keyword>
<feature type="transmembrane region" description="Helical" evidence="7">
    <location>
        <begin position="136"/>
        <end position="158"/>
    </location>
</feature>
<dbReference type="PROSITE" id="PS50928">
    <property type="entry name" value="ABC_TM1"/>
    <property type="match status" value="1"/>
</dbReference>
<keyword evidence="4 7" id="KW-0812">Transmembrane</keyword>
<evidence type="ECO:0000256" key="5">
    <source>
        <dbReference type="ARBA" id="ARBA00022989"/>
    </source>
</evidence>
<dbReference type="EMBL" id="DXCO01000011">
    <property type="protein sequence ID" value="HIY77677.1"/>
    <property type="molecule type" value="Genomic_DNA"/>
</dbReference>
<evidence type="ECO:0000256" key="2">
    <source>
        <dbReference type="ARBA" id="ARBA00022448"/>
    </source>
</evidence>
<reference evidence="9" key="1">
    <citation type="journal article" date="2021" name="PeerJ">
        <title>Extensive microbial diversity within the chicken gut microbiome revealed by metagenomics and culture.</title>
        <authorList>
            <person name="Gilroy R."/>
            <person name="Ravi A."/>
            <person name="Getino M."/>
            <person name="Pursley I."/>
            <person name="Horton D.L."/>
            <person name="Alikhan N.F."/>
            <person name="Baker D."/>
            <person name="Gharbi K."/>
            <person name="Hall N."/>
            <person name="Watson M."/>
            <person name="Adriaenssens E.M."/>
            <person name="Foster-Nyarko E."/>
            <person name="Jarju S."/>
            <person name="Secka A."/>
            <person name="Antonio M."/>
            <person name="Oren A."/>
            <person name="Chaudhuri R.R."/>
            <person name="La Ragione R."/>
            <person name="Hildebrand F."/>
            <person name="Pallen M.J."/>
        </authorList>
    </citation>
    <scope>NUCLEOTIDE SEQUENCE</scope>
    <source>
        <strain evidence="9">CHK199-9574</strain>
    </source>
</reference>
<evidence type="ECO:0000259" key="8">
    <source>
        <dbReference type="PROSITE" id="PS50928"/>
    </source>
</evidence>
<protein>
    <submittedName>
        <fullName evidence="9">Carbohydrate ABC transporter permease</fullName>
    </submittedName>
</protein>
<organism evidence="9 10">
    <name type="scientific">Candidatus Borkfalkia excrementavium</name>
    <dbReference type="NCBI Taxonomy" id="2838505"/>
    <lineage>
        <taxon>Bacteria</taxon>
        <taxon>Bacillati</taxon>
        <taxon>Bacillota</taxon>
        <taxon>Clostridia</taxon>
        <taxon>Christensenellales</taxon>
        <taxon>Christensenellaceae</taxon>
        <taxon>Candidatus Borkfalkia</taxon>
    </lineage>
</organism>
<comment type="caution">
    <text evidence="9">The sequence shown here is derived from an EMBL/GenBank/DDBJ whole genome shotgun (WGS) entry which is preliminary data.</text>
</comment>
<accession>A0A9D1Z749</accession>
<evidence type="ECO:0000256" key="6">
    <source>
        <dbReference type="ARBA" id="ARBA00023136"/>
    </source>
</evidence>
<dbReference type="InterPro" id="IPR000515">
    <property type="entry name" value="MetI-like"/>
</dbReference>
<dbReference type="CDD" id="cd06261">
    <property type="entry name" value="TM_PBP2"/>
    <property type="match status" value="1"/>
</dbReference>
<proteinExistence type="inferred from homology"/>
<gene>
    <name evidence="9" type="ORF">H9728_01400</name>
</gene>
<dbReference type="Gene3D" id="1.10.3720.10">
    <property type="entry name" value="MetI-like"/>
    <property type="match status" value="1"/>
</dbReference>
<feature type="transmembrane region" description="Helical" evidence="7">
    <location>
        <begin position="170"/>
        <end position="189"/>
    </location>
</feature>
<keyword evidence="2 7" id="KW-0813">Transport</keyword>
<comment type="subcellular location">
    <subcellularLocation>
        <location evidence="1 7">Cell membrane</location>
        <topology evidence="1 7">Multi-pass membrane protein</topology>
    </subcellularLocation>
</comment>
<sequence length="307" mass="34069">MDTKQTALHSERPIRAGKKKFRFSVSKALVLFFLLFYTVFLFFPLYIVFITSVTSTFEITGNTQFIWWPKNFTFAPYGQVFSMDPNAITTGVPSLLLGFINTMWMTLLPLVVGLMVSGLSAYAYSKLQFPGREGLFRIAFIISIVPLGAFGVIGYMYYYTLGWVGTPLPIIVPGMFGGMGTVFFLKMYYEGIPDSLVEAARIDGMGKVGIFFKIIFPLSLPAFTAQFIFGFVGGYNNYLGPLLYLQGDPMSITLQLVLSDVTNIFRGDGMENIHCAAAILGMLPLIIIYCFSQKYFIEGIAVGGVKG</sequence>
<feature type="transmembrane region" description="Helical" evidence="7">
    <location>
        <begin position="103"/>
        <end position="124"/>
    </location>
</feature>
<dbReference type="SUPFAM" id="SSF161098">
    <property type="entry name" value="MetI-like"/>
    <property type="match status" value="1"/>
</dbReference>
<dbReference type="Pfam" id="PF00528">
    <property type="entry name" value="BPD_transp_1"/>
    <property type="match status" value="1"/>
</dbReference>
<keyword evidence="3" id="KW-1003">Cell membrane</keyword>
<feature type="transmembrane region" description="Helical" evidence="7">
    <location>
        <begin position="210"/>
        <end position="235"/>
    </location>
</feature>
<feature type="transmembrane region" description="Helical" evidence="7">
    <location>
        <begin position="273"/>
        <end position="291"/>
    </location>
</feature>
<evidence type="ECO:0000256" key="1">
    <source>
        <dbReference type="ARBA" id="ARBA00004651"/>
    </source>
</evidence>
<evidence type="ECO:0000256" key="4">
    <source>
        <dbReference type="ARBA" id="ARBA00022692"/>
    </source>
</evidence>
<evidence type="ECO:0000256" key="3">
    <source>
        <dbReference type="ARBA" id="ARBA00022475"/>
    </source>
</evidence>
<dbReference type="GO" id="GO:0055085">
    <property type="term" value="P:transmembrane transport"/>
    <property type="evidence" value="ECO:0007669"/>
    <property type="project" value="InterPro"/>
</dbReference>
<reference evidence="9" key="2">
    <citation type="submission" date="2021-04" db="EMBL/GenBank/DDBJ databases">
        <authorList>
            <person name="Gilroy R."/>
        </authorList>
    </citation>
    <scope>NUCLEOTIDE SEQUENCE</scope>
    <source>
        <strain evidence="9">CHK199-9574</strain>
    </source>
</reference>
<evidence type="ECO:0000256" key="7">
    <source>
        <dbReference type="RuleBase" id="RU363032"/>
    </source>
</evidence>
<evidence type="ECO:0000313" key="10">
    <source>
        <dbReference type="Proteomes" id="UP000824135"/>
    </source>
</evidence>
<feature type="domain" description="ABC transmembrane type-1" evidence="8">
    <location>
        <begin position="99"/>
        <end position="292"/>
    </location>
</feature>
<dbReference type="InterPro" id="IPR035906">
    <property type="entry name" value="MetI-like_sf"/>
</dbReference>